<feature type="domain" description="Helix-turn-helix" evidence="1">
    <location>
        <begin position="53"/>
        <end position="90"/>
    </location>
</feature>
<proteinExistence type="predicted"/>
<name>A0A212JUQ2_9BACT</name>
<reference evidence="2" key="1">
    <citation type="submission" date="2016-04" db="EMBL/GenBank/DDBJ databases">
        <authorList>
            <person name="Evans L.H."/>
            <person name="Alamgir A."/>
            <person name="Owens N."/>
            <person name="Weber N.D."/>
            <person name="Virtaneva K."/>
            <person name="Barbian K."/>
            <person name="Babar A."/>
            <person name="Rosenke K."/>
        </authorList>
    </citation>
    <scope>NUCLEOTIDE SEQUENCE</scope>
    <source>
        <strain evidence="2">86-1</strain>
    </source>
</reference>
<dbReference type="AlphaFoldDB" id="A0A212JUQ2"/>
<dbReference type="EMBL" id="FLUM01000003">
    <property type="protein sequence ID" value="SBW03088.1"/>
    <property type="molecule type" value="Genomic_DNA"/>
</dbReference>
<evidence type="ECO:0000259" key="1">
    <source>
        <dbReference type="Pfam" id="PF12728"/>
    </source>
</evidence>
<dbReference type="Pfam" id="PF12728">
    <property type="entry name" value="HTH_17"/>
    <property type="match status" value="1"/>
</dbReference>
<organism evidence="2">
    <name type="scientific">uncultured Dysgonomonas sp</name>
    <dbReference type="NCBI Taxonomy" id="206096"/>
    <lineage>
        <taxon>Bacteria</taxon>
        <taxon>Pseudomonadati</taxon>
        <taxon>Bacteroidota</taxon>
        <taxon>Bacteroidia</taxon>
        <taxon>Bacteroidales</taxon>
        <taxon>Dysgonomonadaceae</taxon>
        <taxon>Dysgonomonas</taxon>
        <taxon>environmental samples</taxon>
    </lineage>
</organism>
<sequence length="112" mass="12694">MTNIIVAEEDKLRSIVQEEVSKLFSAKQEVKVEIDTLTLTKTLALLSEYGYPMSKAKLYKLTASGNIPCRKFGQKLVFSRKDILSWAESQTKPKDNSAEITLTLARSARRKR</sequence>
<accession>A0A212JUQ2</accession>
<evidence type="ECO:0000313" key="2">
    <source>
        <dbReference type="EMBL" id="SBW03088.1"/>
    </source>
</evidence>
<gene>
    <name evidence="2" type="ORF">KL86DYS1_30483</name>
</gene>
<dbReference type="InterPro" id="IPR041657">
    <property type="entry name" value="HTH_17"/>
</dbReference>
<dbReference type="RefSeq" id="WP_296942358.1">
    <property type="nucleotide sequence ID" value="NZ_LT599032.1"/>
</dbReference>
<protein>
    <recommendedName>
        <fullName evidence="1">Helix-turn-helix domain-containing protein</fullName>
    </recommendedName>
</protein>